<dbReference type="Proteomes" id="UP000009169">
    <property type="component" value="Unassembled WGS sequence"/>
</dbReference>
<evidence type="ECO:0000313" key="2">
    <source>
        <dbReference type="EMBL" id="EGE02205.1"/>
    </source>
</evidence>
<gene>
    <name evidence="2" type="ORF">TEQG_01245</name>
</gene>
<accession>F2PJY7</accession>
<name>F2PJY7_TRIEC</name>
<evidence type="ECO:0000313" key="3">
    <source>
        <dbReference type="Proteomes" id="UP000009169"/>
    </source>
</evidence>
<dbReference type="AlphaFoldDB" id="F2PJY7"/>
<dbReference type="VEuPathDB" id="FungiDB:TEQG_01245"/>
<evidence type="ECO:0000256" key="1">
    <source>
        <dbReference type="SAM" id="MobiDB-lite"/>
    </source>
</evidence>
<organism evidence="2 3">
    <name type="scientific">Trichophyton equinum (strain ATCC MYA-4606 / CBS 127.97)</name>
    <name type="common">Horse ringworm fungus</name>
    <dbReference type="NCBI Taxonomy" id="559882"/>
    <lineage>
        <taxon>Eukaryota</taxon>
        <taxon>Fungi</taxon>
        <taxon>Dikarya</taxon>
        <taxon>Ascomycota</taxon>
        <taxon>Pezizomycotina</taxon>
        <taxon>Eurotiomycetes</taxon>
        <taxon>Eurotiomycetidae</taxon>
        <taxon>Onygenales</taxon>
        <taxon>Arthrodermataceae</taxon>
        <taxon>Trichophyton</taxon>
    </lineage>
</organism>
<dbReference type="EMBL" id="DS995721">
    <property type="protein sequence ID" value="EGE02205.1"/>
    <property type="molecule type" value="Genomic_DNA"/>
</dbReference>
<sequence>MSWYAATSIPQYALPRSVRLCLSDGGLQANEKGALGGAKGRTRGREVQQRFPQPFGQASSWRTPTHRPYETARRQDTEGKSVSTPKYRIRYLRVTLDKSIVSGEAQIEEEPPDYIPANVIAIQG</sequence>
<protein>
    <submittedName>
        <fullName evidence="2">Uncharacterized protein</fullName>
    </submittedName>
</protein>
<dbReference type="HOGENOM" id="CLU_2005513_0_0_1"/>
<feature type="compositionally biased region" description="Basic and acidic residues" evidence="1">
    <location>
        <begin position="67"/>
        <end position="79"/>
    </location>
</feature>
<keyword evidence="3" id="KW-1185">Reference proteome</keyword>
<feature type="region of interest" description="Disordered" evidence="1">
    <location>
        <begin position="29"/>
        <end position="82"/>
    </location>
</feature>
<proteinExistence type="predicted"/>
<reference evidence="3" key="1">
    <citation type="journal article" date="2012" name="MBio">
        <title>Comparative genome analysis of Trichophyton rubrum and related dermatophytes reveals candidate genes involved in infection.</title>
        <authorList>
            <person name="Martinez D.A."/>
            <person name="Oliver B.G."/>
            <person name="Graeser Y."/>
            <person name="Goldberg J.M."/>
            <person name="Li W."/>
            <person name="Martinez-Rossi N.M."/>
            <person name="Monod M."/>
            <person name="Shelest E."/>
            <person name="Barton R.C."/>
            <person name="Birch E."/>
            <person name="Brakhage A.A."/>
            <person name="Chen Z."/>
            <person name="Gurr S.J."/>
            <person name="Heiman D."/>
            <person name="Heitman J."/>
            <person name="Kosti I."/>
            <person name="Rossi A."/>
            <person name="Saif S."/>
            <person name="Samalova M."/>
            <person name="Saunders C.W."/>
            <person name="Shea T."/>
            <person name="Summerbell R.C."/>
            <person name="Xu J."/>
            <person name="Young S."/>
            <person name="Zeng Q."/>
            <person name="Birren B.W."/>
            <person name="Cuomo C.A."/>
            <person name="White T.C."/>
        </authorList>
    </citation>
    <scope>NUCLEOTIDE SEQUENCE [LARGE SCALE GENOMIC DNA]</scope>
    <source>
        <strain evidence="3">ATCC MYA-4606 / CBS 127.97</strain>
    </source>
</reference>